<evidence type="ECO:0000313" key="3">
    <source>
        <dbReference type="Proteomes" id="UP000189229"/>
    </source>
</evidence>
<dbReference type="EMBL" id="MVBM01000002">
    <property type="protein sequence ID" value="OOK79451.1"/>
    <property type="molecule type" value="Genomic_DNA"/>
</dbReference>
<feature type="region of interest" description="Disordered" evidence="1">
    <location>
        <begin position="1"/>
        <end position="31"/>
    </location>
</feature>
<evidence type="ECO:0000256" key="1">
    <source>
        <dbReference type="SAM" id="MobiDB-lite"/>
    </source>
</evidence>
<evidence type="ECO:0000313" key="2">
    <source>
        <dbReference type="EMBL" id="OOK79451.1"/>
    </source>
</evidence>
<feature type="compositionally biased region" description="Polar residues" evidence="1">
    <location>
        <begin position="87"/>
        <end position="96"/>
    </location>
</feature>
<organism evidence="2 3">
    <name type="scientific">Mycobacterium kansasii</name>
    <dbReference type="NCBI Taxonomy" id="1768"/>
    <lineage>
        <taxon>Bacteria</taxon>
        <taxon>Bacillati</taxon>
        <taxon>Actinomycetota</taxon>
        <taxon>Actinomycetes</taxon>
        <taxon>Mycobacteriales</taxon>
        <taxon>Mycobacteriaceae</taxon>
        <taxon>Mycobacterium</taxon>
    </lineage>
</organism>
<accession>A0A1V3XLV1</accession>
<comment type="caution">
    <text evidence="2">The sequence shown here is derived from an EMBL/GenBank/DDBJ whole genome shotgun (WGS) entry which is preliminary data.</text>
</comment>
<protein>
    <submittedName>
        <fullName evidence="2">Uncharacterized protein</fullName>
    </submittedName>
</protein>
<reference evidence="2 3" key="1">
    <citation type="submission" date="2017-02" db="EMBL/GenBank/DDBJ databases">
        <title>Complete genome sequences of Mycobacterium kansasii strains isolated from rhesus macaques.</title>
        <authorList>
            <person name="Panda A."/>
            <person name="Nagaraj S."/>
            <person name="Zhao X."/>
            <person name="Tettelin H."/>
            <person name="Detolla L.J."/>
        </authorList>
    </citation>
    <scope>NUCLEOTIDE SEQUENCE [LARGE SCALE GENOMIC DNA]</scope>
    <source>
        <strain evidence="2 3">11-3813</strain>
    </source>
</reference>
<sequence>MTRGHGLPVSSWPRQAIGMPSASSNHSRGPVGADMTLRKWYRWSRFTEPTAKLAVGEDCSRDAMIDSTSSNSRRSTMVPPMIMRTPVSGSVSTLIS</sequence>
<dbReference type="Proteomes" id="UP000189229">
    <property type="component" value="Unassembled WGS sequence"/>
</dbReference>
<feature type="compositionally biased region" description="Polar residues" evidence="1">
    <location>
        <begin position="66"/>
        <end position="75"/>
    </location>
</feature>
<dbReference type="AlphaFoldDB" id="A0A1V3XLV1"/>
<name>A0A1V3XLV1_MYCKA</name>
<feature type="region of interest" description="Disordered" evidence="1">
    <location>
        <begin position="63"/>
        <end position="96"/>
    </location>
</feature>
<proteinExistence type="predicted"/>
<gene>
    <name evidence="2" type="ORF">BZL30_2828</name>
</gene>